<name>A0A3M7PX28_BRAPC</name>
<accession>A0A3M7PX28</accession>
<keyword evidence="2" id="KW-1185">Reference proteome</keyword>
<evidence type="ECO:0000313" key="2">
    <source>
        <dbReference type="Proteomes" id="UP000276133"/>
    </source>
</evidence>
<dbReference type="AlphaFoldDB" id="A0A3M7PX28"/>
<comment type="caution">
    <text evidence="1">The sequence shown here is derived from an EMBL/GenBank/DDBJ whole genome shotgun (WGS) entry which is preliminary data.</text>
</comment>
<sequence length="88" mass="9801">MSSFSCVVEPAHGISKVSYMEYNLNWSQSLQTKESSGVIMAKNLRIENVSKSSNASSNLWQTALVKYKLLASANFESSSSWRLKTVCM</sequence>
<gene>
    <name evidence="1" type="ORF">BpHYR1_051666</name>
</gene>
<organism evidence="1 2">
    <name type="scientific">Brachionus plicatilis</name>
    <name type="common">Marine rotifer</name>
    <name type="synonym">Brachionus muelleri</name>
    <dbReference type="NCBI Taxonomy" id="10195"/>
    <lineage>
        <taxon>Eukaryota</taxon>
        <taxon>Metazoa</taxon>
        <taxon>Spiralia</taxon>
        <taxon>Gnathifera</taxon>
        <taxon>Rotifera</taxon>
        <taxon>Eurotatoria</taxon>
        <taxon>Monogononta</taxon>
        <taxon>Pseudotrocha</taxon>
        <taxon>Ploima</taxon>
        <taxon>Brachionidae</taxon>
        <taxon>Brachionus</taxon>
    </lineage>
</organism>
<proteinExistence type="predicted"/>
<evidence type="ECO:0000313" key="1">
    <source>
        <dbReference type="EMBL" id="RNA03301.1"/>
    </source>
</evidence>
<dbReference type="EMBL" id="REGN01008548">
    <property type="protein sequence ID" value="RNA03301.1"/>
    <property type="molecule type" value="Genomic_DNA"/>
</dbReference>
<protein>
    <submittedName>
        <fullName evidence="1">Uncharacterized protein</fullName>
    </submittedName>
</protein>
<dbReference type="Proteomes" id="UP000276133">
    <property type="component" value="Unassembled WGS sequence"/>
</dbReference>
<reference evidence="1 2" key="1">
    <citation type="journal article" date="2018" name="Sci. Rep.">
        <title>Genomic signatures of local adaptation to the degree of environmental predictability in rotifers.</title>
        <authorList>
            <person name="Franch-Gras L."/>
            <person name="Hahn C."/>
            <person name="Garcia-Roger E.M."/>
            <person name="Carmona M.J."/>
            <person name="Serra M."/>
            <person name="Gomez A."/>
        </authorList>
    </citation>
    <scope>NUCLEOTIDE SEQUENCE [LARGE SCALE GENOMIC DNA]</scope>
    <source>
        <strain evidence="1">HYR1</strain>
    </source>
</reference>